<dbReference type="PANTHER" id="PTHR30033:SF1">
    <property type="entry name" value="FLAGELLAR HOOK-ASSOCIATED PROTEIN 1"/>
    <property type="match status" value="1"/>
</dbReference>
<keyword evidence="4" id="KW-0964">Secreted</keyword>
<dbReference type="InterPro" id="IPR002371">
    <property type="entry name" value="FlgK"/>
</dbReference>
<dbReference type="SUPFAM" id="SSF64518">
    <property type="entry name" value="Phase 1 flagellin"/>
    <property type="match status" value="2"/>
</dbReference>
<evidence type="ECO:0000256" key="5">
    <source>
        <dbReference type="ARBA" id="ARBA00023143"/>
    </source>
</evidence>
<feature type="domain" description="Flagellar basal-body/hook protein C-terminal" evidence="7">
    <location>
        <begin position="601"/>
        <end position="640"/>
    </location>
</feature>
<dbReference type="Pfam" id="PF00460">
    <property type="entry name" value="Flg_bb_rod"/>
    <property type="match status" value="1"/>
</dbReference>
<sequence>MAIFGISVSALNAAQAGLATTSNNIANANTPGYSREQIVQTQMLPQNTGSGFMGQGVSVATVQRQYDQFLSAQVLAAQTQSSNLTTQLGLSQQVSNLLGDATGGLTPTLQDFFTAANGVANAPQSVPARQAMIGSAQTLVGRFQSLSQNLNQIRDGLNGQISNSVTQINSYASQIATLNAQIVQAQANNPNQPPNALLDQRDQLVNQLSQQIRVSTISQGDGSMNVYIGNGQGLVLGNKTMALQTVTSSTDPTALEVAYSNNGSVIPIQQNSLQGGNLGGYISFRQTVLDPAINALGRIAMGFADTFNQQQQKGTDLNGALGASMFTTAVPRVTPSSSNVGNGVLTATVSSTSALTGHDYSVQFDGTNYTVYDTTSNSAVQSFTPAQLAAGQTVTGTGITLQLTAGSVANVAGDAFLVRPTVDGASNIGLNITDPAKIAASSPVAANAPTTNLGTATIAPASVTGGLPLNANLQQLVTITFNNPPTTFNVTGTGTGNPTNVAYTAGATISYNGWSTQISGTPSAGDTFTVTQNTNATADGSNILQMAALQTANTLVNGTTSYQGAYAQLIAQVGTQTSQLTSTSQAQASLLTQVTNSQQAVSGVNLDEEAANLLRYQQAYQAAGKAMQIANTMFDTILNLK</sequence>
<comment type="caution">
    <text evidence="10">The sequence shown here is derived from an EMBL/GenBank/DDBJ whole genome shotgun (WGS) entry which is preliminary data.</text>
</comment>
<dbReference type="EMBL" id="MLJW01000031">
    <property type="protein sequence ID" value="OIR08431.1"/>
    <property type="molecule type" value="Genomic_DNA"/>
</dbReference>
<feature type="domain" description="Flagellar hook-associated protein FlgK helical" evidence="9">
    <location>
        <begin position="92"/>
        <end position="326"/>
    </location>
</feature>
<dbReference type="Pfam" id="PF21158">
    <property type="entry name" value="flgK_1st_1"/>
    <property type="match status" value="1"/>
</dbReference>
<dbReference type="PROSITE" id="PS00588">
    <property type="entry name" value="FLAGELLA_BB_ROD"/>
    <property type="match status" value="1"/>
</dbReference>
<evidence type="ECO:0000259" key="7">
    <source>
        <dbReference type="Pfam" id="PF06429"/>
    </source>
</evidence>
<dbReference type="PANTHER" id="PTHR30033">
    <property type="entry name" value="FLAGELLAR HOOK-ASSOCIATED PROTEIN 1"/>
    <property type="match status" value="1"/>
</dbReference>
<evidence type="ECO:0000313" key="10">
    <source>
        <dbReference type="EMBL" id="OIR08431.1"/>
    </source>
</evidence>
<protein>
    <submittedName>
        <fullName evidence="10">Flagellar hook-associated protein 1</fullName>
    </submittedName>
</protein>
<feature type="domain" description="Flagellar basal body rod protein N-terminal" evidence="6">
    <location>
        <begin position="7"/>
        <end position="33"/>
    </location>
</feature>
<keyword evidence="5" id="KW-0975">Bacterial flagellum</keyword>
<dbReference type="AlphaFoldDB" id="A0A1J5SJ47"/>
<keyword evidence="10" id="KW-0969">Cilium</keyword>
<dbReference type="InterPro" id="IPR049119">
    <property type="entry name" value="FlgK_D2-like"/>
</dbReference>
<dbReference type="InterPro" id="IPR053927">
    <property type="entry name" value="FlgK_helical"/>
</dbReference>
<dbReference type="GO" id="GO:0005198">
    <property type="term" value="F:structural molecule activity"/>
    <property type="evidence" value="ECO:0007669"/>
    <property type="project" value="InterPro"/>
</dbReference>
<dbReference type="InterPro" id="IPR010930">
    <property type="entry name" value="Flg_bb/hook_C_dom"/>
</dbReference>
<dbReference type="NCBIfam" id="TIGR02492">
    <property type="entry name" value="flgK_ends"/>
    <property type="match status" value="1"/>
</dbReference>
<comment type="similarity">
    <text evidence="3">Belongs to the flagella basal body rod proteins family.</text>
</comment>
<evidence type="ECO:0000256" key="1">
    <source>
        <dbReference type="ARBA" id="ARBA00004365"/>
    </source>
</evidence>
<reference evidence="10" key="1">
    <citation type="submission" date="2016-10" db="EMBL/GenBank/DDBJ databases">
        <title>Sequence of Gallionella enrichment culture.</title>
        <authorList>
            <person name="Poehlein A."/>
            <person name="Muehling M."/>
            <person name="Daniel R."/>
        </authorList>
    </citation>
    <scope>NUCLEOTIDE SEQUENCE</scope>
</reference>
<accession>A0A1J5SJ47</accession>
<feature type="domain" description="Flagellar hook-associated protein 1 D2-like" evidence="8">
    <location>
        <begin position="337"/>
        <end position="420"/>
    </location>
</feature>
<keyword evidence="10" id="KW-0282">Flagellum</keyword>
<name>A0A1J5SJ47_9ZZZZ</name>
<keyword evidence="10" id="KW-0966">Cell projection</keyword>
<gene>
    <name evidence="10" type="primary">flgK_4</name>
    <name evidence="10" type="ORF">GALL_92250</name>
</gene>
<dbReference type="Pfam" id="PF06429">
    <property type="entry name" value="Flg_bbr_C"/>
    <property type="match status" value="1"/>
</dbReference>
<dbReference type="InterPro" id="IPR019776">
    <property type="entry name" value="Flagellar_basal_body_rod_CS"/>
</dbReference>
<proteinExistence type="inferred from homology"/>
<dbReference type="GO" id="GO:0005576">
    <property type="term" value="C:extracellular region"/>
    <property type="evidence" value="ECO:0007669"/>
    <property type="project" value="UniProtKB-SubCell"/>
</dbReference>
<evidence type="ECO:0000256" key="2">
    <source>
        <dbReference type="ARBA" id="ARBA00004613"/>
    </source>
</evidence>
<evidence type="ECO:0000259" key="9">
    <source>
        <dbReference type="Pfam" id="PF22638"/>
    </source>
</evidence>
<dbReference type="Pfam" id="PF22638">
    <property type="entry name" value="FlgK_D1"/>
    <property type="match status" value="1"/>
</dbReference>
<evidence type="ECO:0000259" key="6">
    <source>
        <dbReference type="Pfam" id="PF00460"/>
    </source>
</evidence>
<dbReference type="GO" id="GO:0044780">
    <property type="term" value="P:bacterial-type flagellum assembly"/>
    <property type="evidence" value="ECO:0007669"/>
    <property type="project" value="InterPro"/>
</dbReference>
<organism evidence="10">
    <name type="scientific">mine drainage metagenome</name>
    <dbReference type="NCBI Taxonomy" id="410659"/>
    <lineage>
        <taxon>unclassified sequences</taxon>
        <taxon>metagenomes</taxon>
        <taxon>ecological metagenomes</taxon>
    </lineage>
</organism>
<dbReference type="GO" id="GO:0009424">
    <property type="term" value="C:bacterial-type flagellum hook"/>
    <property type="evidence" value="ECO:0007669"/>
    <property type="project" value="InterPro"/>
</dbReference>
<comment type="subcellular location">
    <subcellularLocation>
        <location evidence="1">Bacterial flagellum</location>
    </subcellularLocation>
    <subcellularLocation>
        <location evidence="2">Secreted</location>
    </subcellularLocation>
</comment>
<dbReference type="InterPro" id="IPR001444">
    <property type="entry name" value="Flag_bb_rod_N"/>
</dbReference>
<dbReference type="PRINTS" id="PR01005">
    <property type="entry name" value="FLGHOOKAP1"/>
</dbReference>
<evidence type="ECO:0000256" key="4">
    <source>
        <dbReference type="ARBA" id="ARBA00022525"/>
    </source>
</evidence>
<evidence type="ECO:0000259" key="8">
    <source>
        <dbReference type="Pfam" id="PF21158"/>
    </source>
</evidence>
<evidence type="ECO:0000256" key="3">
    <source>
        <dbReference type="ARBA" id="ARBA00009677"/>
    </source>
</evidence>